<evidence type="ECO:0000313" key="1">
    <source>
        <dbReference type="EMBL" id="RZR73399.1"/>
    </source>
</evidence>
<accession>A0A445MGP1</accession>
<reference evidence="1" key="1">
    <citation type="journal article" date="2018" name="Data Brief">
        <title>Genome sequence data from 17 accessions of Ensete ventricosum, a staple food crop for millions in Ethiopia.</title>
        <authorList>
            <person name="Yemataw Z."/>
            <person name="Muzemil S."/>
            <person name="Ambachew D."/>
            <person name="Tripathi L."/>
            <person name="Tesfaye K."/>
            <person name="Chala A."/>
            <person name="Farbos A."/>
            <person name="O'Neill P."/>
            <person name="Moore K."/>
            <person name="Grant M."/>
            <person name="Studholme D.J."/>
        </authorList>
    </citation>
    <scope>NUCLEOTIDE SEQUENCE [LARGE SCALE GENOMIC DNA]</scope>
    <source>
        <tissue evidence="1">Leaf</tissue>
    </source>
</reference>
<name>A0A445MGP1_ENSVE</name>
<dbReference type="EMBL" id="KV875906">
    <property type="protein sequence ID" value="RZR73399.1"/>
    <property type="molecule type" value="Genomic_DNA"/>
</dbReference>
<protein>
    <submittedName>
        <fullName evidence="1">Uncharacterized protein</fullName>
    </submittedName>
</protein>
<proteinExistence type="predicted"/>
<organism evidence="1">
    <name type="scientific">Ensete ventricosum</name>
    <name type="common">Abyssinian banana</name>
    <name type="synonym">Musa ensete</name>
    <dbReference type="NCBI Taxonomy" id="4639"/>
    <lineage>
        <taxon>Eukaryota</taxon>
        <taxon>Viridiplantae</taxon>
        <taxon>Streptophyta</taxon>
        <taxon>Embryophyta</taxon>
        <taxon>Tracheophyta</taxon>
        <taxon>Spermatophyta</taxon>
        <taxon>Magnoliopsida</taxon>
        <taxon>Liliopsida</taxon>
        <taxon>Zingiberales</taxon>
        <taxon>Musaceae</taxon>
        <taxon>Ensete</taxon>
    </lineage>
</organism>
<dbReference type="AlphaFoldDB" id="A0A445MGP1"/>
<dbReference type="Proteomes" id="UP000290560">
    <property type="component" value="Unassembled WGS sequence"/>
</dbReference>
<gene>
    <name evidence="1" type="ORF">BHM03_00023659</name>
</gene>
<sequence>MEITTPERTVVEVDVGLSTTESSSQKNREQLQSATTNIASLSSCYVEQEWGLNLGEGVGKVAGASGSTGVGVSVLLPQIGWVDAAHVDSPPVLLRVQCCVQLSSGAPIYGDPKPSHPDRTKQYERFLPFHCFSEKVVCNLLYLASDSTSRPPNDLRFWRRSMSRILVSALCSQQSAMIPVTLPFSSTSSYALMKWNVRNGGTSTLAT</sequence>